<protein>
    <recommendedName>
        <fullName evidence="9">Transcriptional repressor NrdR</fullName>
    </recommendedName>
</protein>
<gene>
    <name evidence="9" type="primary">nrdR</name>
    <name evidence="11" type="ORF">MEI_01455</name>
</gene>
<dbReference type="HAMAP" id="MF_00440">
    <property type="entry name" value="NrdR"/>
    <property type="match status" value="1"/>
</dbReference>
<evidence type="ECO:0000256" key="8">
    <source>
        <dbReference type="ARBA" id="ARBA00023163"/>
    </source>
</evidence>
<comment type="function">
    <text evidence="9">Negatively regulates transcription of bacterial ribonucleotide reductase nrd genes and operons by binding to NrdR-boxes.</text>
</comment>
<dbReference type="EMBL" id="AIMH01000038">
    <property type="protein sequence ID" value="EJF96843.1"/>
    <property type="molecule type" value="Genomic_DNA"/>
</dbReference>
<evidence type="ECO:0000256" key="4">
    <source>
        <dbReference type="ARBA" id="ARBA00022833"/>
    </source>
</evidence>
<dbReference type="RefSeq" id="WP_004863945.1">
    <property type="nucleotide sequence ID" value="NZ_JH725046.1"/>
</dbReference>
<reference evidence="11 12" key="1">
    <citation type="submission" date="2012-03" db="EMBL/GenBank/DDBJ databases">
        <title>The Genome Sequence of Bartonella vinsonii subsp. arupensis str. Pm136co.</title>
        <authorList>
            <consortium name="The Broad Institute Genome Sequencing Platform"/>
            <consortium name="The Broad Institute Genome Sequencing Center for Infectious Disease"/>
            <person name="Feldgarden M."/>
            <person name="Kirby J."/>
            <person name="Kosoy M."/>
            <person name="Birtles R."/>
            <person name="Probert W.S."/>
            <person name="Chiaraviglio L."/>
            <person name="Young S.K."/>
            <person name="Zeng Q."/>
            <person name="Gargeya S."/>
            <person name="Fitzgerald M."/>
            <person name="Haas B."/>
            <person name="Abouelleil A."/>
            <person name="Alvarado L."/>
            <person name="Arachchi H.M."/>
            <person name="Berlin A."/>
            <person name="Chapman S.B."/>
            <person name="Gearin G."/>
            <person name="Goldberg J."/>
            <person name="Griggs A."/>
            <person name="Gujja S."/>
            <person name="Hansen M."/>
            <person name="Heiman D."/>
            <person name="Howarth C."/>
            <person name="Larimer J."/>
            <person name="Lui A."/>
            <person name="MacDonald P.J.P."/>
            <person name="McCowen C."/>
            <person name="Montmayeur A."/>
            <person name="Murphy C."/>
            <person name="Neiman D."/>
            <person name="Pearson M."/>
            <person name="Priest M."/>
            <person name="Roberts A."/>
            <person name="Saif S."/>
            <person name="Shea T."/>
            <person name="Sisk P."/>
            <person name="Stolte C."/>
            <person name="Sykes S."/>
            <person name="Wortman J."/>
            <person name="Nusbaum C."/>
            <person name="Birren B."/>
        </authorList>
    </citation>
    <scope>NUCLEOTIDE SEQUENCE [LARGE SCALE GENOMIC DNA]</scope>
    <source>
        <strain evidence="11 12">Pm136co</strain>
    </source>
</reference>
<evidence type="ECO:0000313" key="11">
    <source>
        <dbReference type="EMBL" id="EJF96843.1"/>
    </source>
</evidence>
<keyword evidence="7 9" id="KW-0238">DNA-binding</keyword>
<keyword evidence="12" id="KW-1185">Reference proteome</keyword>
<dbReference type="Proteomes" id="UP000008948">
    <property type="component" value="Unassembled WGS sequence"/>
</dbReference>
<evidence type="ECO:0000256" key="3">
    <source>
        <dbReference type="ARBA" id="ARBA00022771"/>
    </source>
</evidence>
<dbReference type="NCBIfam" id="TIGR00244">
    <property type="entry name" value="transcriptional regulator NrdR"/>
    <property type="match status" value="1"/>
</dbReference>
<keyword evidence="4 9" id="KW-0862">Zinc</keyword>
<keyword evidence="1 9" id="KW-0678">Repressor</keyword>
<dbReference type="PANTHER" id="PTHR30455">
    <property type="entry name" value="TRANSCRIPTIONAL REPRESSOR NRDR"/>
    <property type="match status" value="1"/>
</dbReference>
<accession>A0ABP2QS18</accession>
<keyword evidence="5 9" id="KW-0067">ATP-binding</keyword>
<dbReference type="InterPro" id="IPR003796">
    <property type="entry name" value="RNR_NrdR-like"/>
</dbReference>
<feature type="zinc finger region" evidence="9">
    <location>
        <begin position="3"/>
        <end position="34"/>
    </location>
</feature>
<keyword evidence="8 9" id="KW-0804">Transcription</keyword>
<evidence type="ECO:0000256" key="1">
    <source>
        <dbReference type="ARBA" id="ARBA00022491"/>
    </source>
</evidence>
<keyword evidence="2 9" id="KW-0547">Nucleotide-binding</keyword>
<evidence type="ECO:0000313" key="12">
    <source>
        <dbReference type="Proteomes" id="UP000008948"/>
    </source>
</evidence>
<evidence type="ECO:0000256" key="5">
    <source>
        <dbReference type="ARBA" id="ARBA00022840"/>
    </source>
</evidence>
<dbReference type="PROSITE" id="PS51161">
    <property type="entry name" value="ATP_CONE"/>
    <property type="match status" value="1"/>
</dbReference>
<dbReference type="Pfam" id="PF22811">
    <property type="entry name" value="Zn_ribbon_NrdR"/>
    <property type="match status" value="1"/>
</dbReference>
<comment type="caution">
    <text evidence="11">The sequence shown here is derived from an EMBL/GenBank/DDBJ whole genome shotgun (WGS) entry which is preliminary data.</text>
</comment>
<feature type="domain" description="ATP-cone" evidence="10">
    <location>
        <begin position="49"/>
        <end position="139"/>
    </location>
</feature>
<evidence type="ECO:0000256" key="7">
    <source>
        <dbReference type="ARBA" id="ARBA00023125"/>
    </source>
</evidence>
<keyword evidence="9" id="KW-0479">Metal-binding</keyword>
<organism evidence="11 12">
    <name type="scientific">Bartonella vinsonii subsp. arupensis Pm136co</name>
    <dbReference type="NCBI Taxonomy" id="1094561"/>
    <lineage>
        <taxon>Bacteria</taxon>
        <taxon>Pseudomonadati</taxon>
        <taxon>Pseudomonadota</taxon>
        <taxon>Alphaproteobacteria</taxon>
        <taxon>Hyphomicrobiales</taxon>
        <taxon>Bartonellaceae</taxon>
        <taxon>Bartonella</taxon>
    </lineage>
</organism>
<dbReference type="PANTHER" id="PTHR30455:SF2">
    <property type="entry name" value="TRANSCRIPTIONAL REPRESSOR NRDR"/>
    <property type="match status" value="1"/>
</dbReference>
<evidence type="ECO:0000256" key="9">
    <source>
        <dbReference type="HAMAP-Rule" id="MF_00440"/>
    </source>
</evidence>
<evidence type="ECO:0000256" key="6">
    <source>
        <dbReference type="ARBA" id="ARBA00023015"/>
    </source>
</evidence>
<dbReference type="Pfam" id="PF03477">
    <property type="entry name" value="ATP-cone"/>
    <property type="match status" value="1"/>
</dbReference>
<sequence length="160" mass="18436">MRCPYCQYEDTQVKDSRPAEEGAVIRRRRVCVVCGGRFTTFERVQLRELLVSKKSGRSELFDRDKLMRSVDIAVRKRNIDPDYIERAISGIVRQLESLGEPEIPSEKIGCLVLEALKSIDDIAYIRFASVYRDFRNASDFHDVIDELSKGIADTESHFDE</sequence>
<comment type="similarity">
    <text evidence="9">Belongs to the NrdR family.</text>
</comment>
<keyword evidence="6 9" id="KW-0805">Transcription regulation</keyword>
<dbReference type="InterPro" id="IPR055173">
    <property type="entry name" value="NrdR-like_N"/>
</dbReference>
<evidence type="ECO:0000256" key="2">
    <source>
        <dbReference type="ARBA" id="ARBA00022741"/>
    </source>
</evidence>
<name>A0ABP2QS18_BARVI</name>
<evidence type="ECO:0000259" key="10">
    <source>
        <dbReference type="PROSITE" id="PS51161"/>
    </source>
</evidence>
<comment type="cofactor">
    <cofactor evidence="9">
        <name>Zn(2+)</name>
        <dbReference type="ChEBI" id="CHEBI:29105"/>
    </cofactor>
    <text evidence="9">Binds 1 zinc ion.</text>
</comment>
<dbReference type="InterPro" id="IPR005144">
    <property type="entry name" value="ATP-cone_dom"/>
</dbReference>
<keyword evidence="3 9" id="KW-0863">Zinc-finger</keyword>
<proteinExistence type="inferred from homology"/>